<evidence type="ECO:0000259" key="8">
    <source>
        <dbReference type="Pfam" id="PF01529"/>
    </source>
</evidence>
<dbReference type="GO" id="GO:0016020">
    <property type="term" value="C:membrane"/>
    <property type="evidence" value="ECO:0007669"/>
    <property type="project" value="UniProtKB-SubCell"/>
</dbReference>
<dbReference type="AlphaFoldDB" id="A0AAD9IZN6"/>
<dbReference type="EMBL" id="JAODUP010000806">
    <property type="protein sequence ID" value="KAK2143862.1"/>
    <property type="molecule type" value="Genomic_DNA"/>
</dbReference>
<feature type="transmembrane region" description="Helical" evidence="7">
    <location>
        <begin position="263"/>
        <end position="290"/>
    </location>
</feature>
<dbReference type="GO" id="GO:0019706">
    <property type="term" value="F:protein-cysteine S-palmitoyltransferase activity"/>
    <property type="evidence" value="ECO:0007669"/>
    <property type="project" value="UniProtKB-EC"/>
</dbReference>
<comment type="caution">
    <text evidence="9">The sequence shown here is derived from an EMBL/GenBank/DDBJ whole genome shotgun (WGS) entry which is preliminary data.</text>
</comment>
<keyword evidence="2 7" id="KW-0808">Transferase</keyword>
<keyword evidence="4 7" id="KW-1133">Transmembrane helix</keyword>
<feature type="transmembrane region" description="Helical" evidence="7">
    <location>
        <begin position="296"/>
        <end position="314"/>
    </location>
</feature>
<keyword evidence="6 7" id="KW-0012">Acyltransferase</keyword>
<evidence type="ECO:0000313" key="9">
    <source>
        <dbReference type="EMBL" id="KAK2143862.1"/>
    </source>
</evidence>
<feature type="transmembrane region" description="Helical" evidence="7">
    <location>
        <begin position="382"/>
        <end position="407"/>
    </location>
</feature>
<accession>A0AAD9IZN6</accession>
<evidence type="ECO:0000313" key="10">
    <source>
        <dbReference type="Proteomes" id="UP001208570"/>
    </source>
</evidence>
<protein>
    <recommendedName>
        <fullName evidence="7">Palmitoyltransferase</fullName>
        <ecNumber evidence="7">2.3.1.225</ecNumber>
    </recommendedName>
</protein>
<dbReference type="PROSITE" id="PS50216">
    <property type="entry name" value="DHHC"/>
    <property type="match status" value="1"/>
</dbReference>
<keyword evidence="10" id="KW-1185">Reference proteome</keyword>
<sequence>MTSYWFLFHNHVDFSQNPEAVGGLDPRIELIAQRVQQLHQMMVGQGGHGHSHTVGVGEDPANLMIQQVLLRMHTFIQKQAEGTYPDSNPSNQEKACQVLEMIKQVEASIDMPMPTGDDSISVGHTGLEGLPLNGVAQQMDSHLPPDPVRTAKQKLALMAGDISTNAPHRQKGWIRYPEGNSEGPIDSFLYGGGHFTPPVFGWGELVKEEDSSIQKAKFCSVQKDSYKTSKFLLPHETSSSGRVIQKTLPLVGRVRFLTDWQGMLSWTIVVIYWCLGNYSTWFCILLPQYADGNLSSIWLIVYAIVSALCITSHLKASMINPGKVPYYVSKDSTDHPDWTYCEQCEQKRPPRAHHCRRCQQCVLKMDHHCPWINNCVGEGNQWAFILLIIYAQLLSSFSLAFNILWYWYMPACVSCDPMSFAIFHQQFFIGLVSGMAVVMIIFSVTLICSQNMGIMVDFTTLEWMNLERQVATSGKMPDEKDMPKVRGSIFRKYRQLCGDTLCIFWPFPCRQRIPPVRKDTEDV</sequence>
<reference evidence="9" key="1">
    <citation type="journal article" date="2023" name="Mol. Biol. Evol.">
        <title>Third-Generation Sequencing Reveals the Adaptive Role of the Epigenome in Three Deep-Sea Polychaetes.</title>
        <authorList>
            <person name="Perez M."/>
            <person name="Aroh O."/>
            <person name="Sun Y."/>
            <person name="Lan Y."/>
            <person name="Juniper S.K."/>
            <person name="Young C.R."/>
            <person name="Angers B."/>
            <person name="Qian P.Y."/>
        </authorList>
    </citation>
    <scope>NUCLEOTIDE SEQUENCE</scope>
    <source>
        <strain evidence="9">P08H-3</strain>
    </source>
</reference>
<dbReference type="PANTHER" id="PTHR12246">
    <property type="entry name" value="PALMITOYLTRANSFERASE ZDHHC16"/>
    <property type="match status" value="1"/>
</dbReference>
<evidence type="ECO:0000256" key="7">
    <source>
        <dbReference type="RuleBase" id="RU079119"/>
    </source>
</evidence>
<gene>
    <name evidence="9" type="ORF">LSH36_806g01000</name>
</gene>
<feature type="transmembrane region" description="Helical" evidence="7">
    <location>
        <begin position="427"/>
        <end position="448"/>
    </location>
</feature>
<dbReference type="Pfam" id="PF01529">
    <property type="entry name" value="DHHC"/>
    <property type="match status" value="1"/>
</dbReference>
<name>A0AAD9IZN6_9ANNE</name>
<evidence type="ECO:0000256" key="5">
    <source>
        <dbReference type="ARBA" id="ARBA00023136"/>
    </source>
</evidence>
<dbReference type="InterPro" id="IPR039859">
    <property type="entry name" value="PFA4/ZDH16/20/ERF2-like"/>
</dbReference>
<dbReference type="InterPro" id="IPR001594">
    <property type="entry name" value="Palmitoyltrfase_DHHC"/>
</dbReference>
<evidence type="ECO:0000256" key="3">
    <source>
        <dbReference type="ARBA" id="ARBA00022692"/>
    </source>
</evidence>
<comment type="subcellular location">
    <subcellularLocation>
        <location evidence="1">Membrane</location>
        <topology evidence="1">Multi-pass membrane protein</topology>
    </subcellularLocation>
</comment>
<evidence type="ECO:0000256" key="2">
    <source>
        <dbReference type="ARBA" id="ARBA00022679"/>
    </source>
</evidence>
<evidence type="ECO:0000256" key="6">
    <source>
        <dbReference type="ARBA" id="ARBA00023315"/>
    </source>
</evidence>
<keyword evidence="5 7" id="KW-0472">Membrane</keyword>
<comment type="similarity">
    <text evidence="7">Belongs to the DHHC palmitoyltransferase family.</text>
</comment>
<keyword evidence="3 7" id="KW-0812">Transmembrane</keyword>
<feature type="domain" description="Palmitoyltransferase DHHC" evidence="8">
    <location>
        <begin position="338"/>
        <end position="465"/>
    </location>
</feature>
<organism evidence="9 10">
    <name type="scientific">Paralvinella palmiformis</name>
    <dbReference type="NCBI Taxonomy" id="53620"/>
    <lineage>
        <taxon>Eukaryota</taxon>
        <taxon>Metazoa</taxon>
        <taxon>Spiralia</taxon>
        <taxon>Lophotrochozoa</taxon>
        <taxon>Annelida</taxon>
        <taxon>Polychaeta</taxon>
        <taxon>Sedentaria</taxon>
        <taxon>Canalipalpata</taxon>
        <taxon>Terebellida</taxon>
        <taxon>Terebelliformia</taxon>
        <taxon>Alvinellidae</taxon>
        <taxon>Paralvinella</taxon>
    </lineage>
</organism>
<evidence type="ECO:0000256" key="1">
    <source>
        <dbReference type="ARBA" id="ARBA00004141"/>
    </source>
</evidence>
<comment type="catalytic activity">
    <reaction evidence="7">
        <text>L-cysteinyl-[protein] + hexadecanoyl-CoA = S-hexadecanoyl-L-cysteinyl-[protein] + CoA</text>
        <dbReference type="Rhea" id="RHEA:36683"/>
        <dbReference type="Rhea" id="RHEA-COMP:10131"/>
        <dbReference type="Rhea" id="RHEA-COMP:11032"/>
        <dbReference type="ChEBI" id="CHEBI:29950"/>
        <dbReference type="ChEBI" id="CHEBI:57287"/>
        <dbReference type="ChEBI" id="CHEBI:57379"/>
        <dbReference type="ChEBI" id="CHEBI:74151"/>
        <dbReference type="EC" id="2.3.1.225"/>
    </reaction>
</comment>
<dbReference type="Proteomes" id="UP001208570">
    <property type="component" value="Unassembled WGS sequence"/>
</dbReference>
<proteinExistence type="inferred from homology"/>
<evidence type="ECO:0000256" key="4">
    <source>
        <dbReference type="ARBA" id="ARBA00022989"/>
    </source>
</evidence>
<dbReference type="EC" id="2.3.1.225" evidence="7"/>
<comment type="domain">
    <text evidence="7">The DHHC domain is required for palmitoyltransferase activity.</text>
</comment>